<sequence length="155" mass="17703">MECEYIEVKDLRSSVYDPVNLYIFDSVSDILAVLRSEGFTEPTFHNPATLRGRKPDFVLAKPVVSIGPIDRIIGEVARYHLRLWLIEAEQGVFGNAHVDIPTPVGHAANHDWGRAIIVEVFLRHGYWAKYERCDNPRGFDGYVAKIFKKPHNIEL</sequence>
<name>H6QCV8_PYROT</name>
<reference evidence="1 2" key="1">
    <citation type="journal article" date="2012" name="Stand. Genomic Sci.">
        <title>Complete genome sequence of Pyrobaculum oguniense.</title>
        <authorList>
            <person name="Bernick D.L."/>
            <person name="Karplus K."/>
            <person name="Lui L.M."/>
            <person name="Coker J.K."/>
            <person name="Murphy J.N."/>
            <person name="Chan P.P."/>
            <person name="Cozen A.E."/>
            <person name="Lowe T.M."/>
        </authorList>
    </citation>
    <scope>NUCLEOTIDE SEQUENCE [LARGE SCALE GENOMIC DNA]</scope>
    <source>
        <strain evidence="1 2">TE7</strain>
    </source>
</reference>
<accession>H6QCV8</accession>
<dbReference type="AlphaFoldDB" id="H6QCV8"/>
<protein>
    <submittedName>
        <fullName evidence="1">Uncharacterized protein</fullName>
    </submittedName>
</protein>
<evidence type="ECO:0000313" key="2">
    <source>
        <dbReference type="Proteomes" id="UP000009062"/>
    </source>
</evidence>
<proteinExistence type="predicted"/>
<organism evidence="1 2">
    <name type="scientific">Pyrobaculum oguniense (strain DSM 13380 / JCM 10595 / TE7)</name>
    <dbReference type="NCBI Taxonomy" id="698757"/>
    <lineage>
        <taxon>Archaea</taxon>
        <taxon>Thermoproteota</taxon>
        <taxon>Thermoprotei</taxon>
        <taxon>Thermoproteales</taxon>
        <taxon>Thermoproteaceae</taxon>
        <taxon>Pyrobaculum</taxon>
    </lineage>
</organism>
<gene>
    <name evidence="1" type="ordered locus">Pogu_2127</name>
</gene>
<dbReference type="STRING" id="698757.Pogu_2127"/>
<dbReference type="EMBL" id="CP003316">
    <property type="protein sequence ID" value="AFA40154.1"/>
    <property type="molecule type" value="Genomic_DNA"/>
</dbReference>
<dbReference type="HOGENOM" id="CLU_1691608_0_0_2"/>
<keyword evidence="2" id="KW-1185">Reference proteome</keyword>
<evidence type="ECO:0000313" key="1">
    <source>
        <dbReference type="EMBL" id="AFA40154.1"/>
    </source>
</evidence>
<dbReference type="Proteomes" id="UP000009062">
    <property type="component" value="Chromosome"/>
</dbReference>
<dbReference type="KEGG" id="pog:Pogu_2127"/>